<dbReference type="PANTHER" id="PTHR21299">
    <property type="entry name" value="CYTIDYLATE KINASE/PANTOATE-BETA-ALANINE LIGASE"/>
    <property type="match status" value="1"/>
</dbReference>
<evidence type="ECO:0000313" key="10">
    <source>
        <dbReference type="Proteomes" id="UP000058114"/>
    </source>
</evidence>
<dbReference type="GO" id="GO:0015940">
    <property type="term" value="P:pantothenate biosynthetic process"/>
    <property type="evidence" value="ECO:0007669"/>
    <property type="project" value="UniProtKB-UniRule"/>
</dbReference>
<evidence type="ECO:0000256" key="7">
    <source>
        <dbReference type="ARBA" id="ARBA00048258"/>
    </source>
</evidence>
<name>A0A0S2SHH2_9GAMM</name>
<comment type="pathway">
    <text evidence="1 8">Cofactor biosynthesis; (R)-pantothenate biosynthesis; (R)-pantothenate from (R)-pantoate and beta-alanine: step 1/1.</text>
</comment>
<feature type="binding site" evidence="8">
    <location>
        <position position="178"/>
    </location>
    <ligand>
        <name>ATP</name>
        <dbReference type="ChEBI" id="CHEBI:30616"/>
    </ligand>
</feature>
<dbReference type="Pfam" id="PF02569">
    <property type="entry name" value="Pantoate_ligase"/>
    <property type="match status" value="1"/>
</dbReference>
<feature type="binding site" evidence="8">
    <location>
        <position position="61"/>
    </location>
    <ligand>
        <name>beta-alanine</name>
        <dbReference type="ChEBI" id="CHEBI:57966"/>
    </ligand>
</feature>
<dbReference type="CDD" id="cd00560">
    <property type="entry name" value="PanC"/>
    <property type="match status" value="1"/>
</dbReference>
<dbReference type="Gene3D" id="3.30.1300.10">
    <property type="entry name" value="Pantoate-beta-alanine ligase, C-terminal domain"/>
    <property type="match status" value="1"/>
</dbReference>
<evidence type="ECO:0000256" key="1">
    <source>
        <dbReference type="ARBA" id="ARBA00004990"/>
    </source>
</evidence>
<evidence type="ECO:0000256" key="5">
    <source>
        <dbReference type="ARBA" id="ARBA00022741"/>
    </source>
</evidence>
<dbReference type="GO" id="GO:0005829">
    <property type="term" value="C:cytosol"/>
    <property type="evidence" value="ECO:0007669"/>
    <property type="project" value="TreeGrafter"/>
</dbReference>
<keyword evidence="5 8" id="KW-0547">Nucleotide-binding</keyword>
<feature type="binding site" evidence="8">
    <location>
        <position position="155"/>
    </location>
    <ligand>
        <name>(R)-pantoate</name>
        <dbReference type="ChEBI" id="CHEBI:15980"/>
    </ligand>
</feature>
<keyword evidence="4 8" id="KW-0566">Pantothenate biosynthesis</keyword>
<comment type="catalytic activity">
    <reaction evidence="7 8">
        <text>(R)-pantoate + beta-alanine + ATP = (R)-pantothenate + AMP + diphosphate + H(+)</text>
        <dbReference type="Rhea" id="RHEA:10912"/>
        <dbReference type="ChEBI" id="CHEBI:15378"/>
        <dbReference type="ChEBI" id="CHEBI:15980"/>
        <dbReference type="ChEBI" id="CHEBI:29032"/>
        <dbReference type="ChEBI" id="CHEBI:30616"/>
        <dbReference type="ChEBI" id="CHEBI:33019"/>
        <dbReference type="ChEBI" id="CHEBI:57966"/>
        <dbReference type="ChEBI" id="CHEBI:456215"/>
        <dbReference type="EC" id="6.3.2.1"/>
    </reaction>
</comment>
<dbReference type="UniPathway" id="UPA00028">
    <property type="reaction ID" value="UER00005"/>
</dbReference>
<proteinExistence type="inferred from homology"/>
<dbReference type="Gene3D" id="3.40.50.620">
    <property type="entry name" value="HUPs"/>
    <property type="match status" value="1"/>
</dbReference>
<accession>A0A0S2SHH2</accession>
<dbReference type="EC" id="6.3.2.1" evidence="8"/>
<dbReference type="GO" id="GO:0004592">
    <property type="term" value="F:pantoate-beta-alanine ligase activity"/>
    <property type="evidence" value="ECO:0007669"/>
    <property type="project" value="UniProtKB-UniRule"/>
</dbReference>
<reference evidence="10" key="1">
    <citation type="submission" date="2015-10" db="EMBL/GenBank/DDBJ databases">
        <title>Complete Genome Sequence of Aeromonas schubertii strain WL1483.</title>
        <authorList>
            <person name="Liu L."/>
        </authorList>
    </citation>
    <scope>NUCLEOTIDE SEQUENCE [LARGE SCALE GENOMIC DNA]</scope>
    <source>
        <strain evidence="10">WL1483</strain>
    </source>
</reference>
<keyword evidence="3 8" id="KW-0436">Ligase</keyword>
<feature type="binding site" evidence="8">
    <location>
        <begin position="30"/>
        <end position="37"/>
    </location>
    <ligand>
        <name>ATP</name>
        <dbReference type="ChEBI" id="CHEBI:30616"/>
    </ligand>
</feature>
<gene>
    <name evidence="8 9" type="primary">panC</name>
    <name evidence="9" type="ORF">WL1483_1752</name>
</gene>
<evidence type="ECO:0000256" key="8">
    <source>
        <dbReference type="HAMAP-Rule" id="MF_00158"/>
    </source>
</evidence>
<evidence type="ECO:0000256" key="2">
    <source>
        <dbReference type="ARBA" id="ARBA00009256"/>
    </source>
</evidence>
<feature type="binding site" evidence="8">
    <location>
        <position position="61"/>
    </location>
    <ligand>
        <name>(R)-pantoate</name>
        <dbReference type="ChEBI" id="CHEBI:15980"/>
    </ligand>
</feature>
<protein>
    <recommendedName>
        <fullName evidence="8">Pantothenate synthetase</fullName>
        <shortName evidence="8">PS</shortName>
        <ecNumber evidence="8">6.3.2.1</ecNumber>
    </recommendedName>
    <alternativeName>
        <fullName evidence="8">Pantoate--beta-alanine ligase</fullName>
    </alternativeName>
    <alternativeName>
        <fullName evidence="8">Pantoate-activating enzyme</fullName>
    </alternativeName>
</protein>
<comment type="function">
    <text evidence="8">Catalyzes the condensation of pantoate with beta-alanine in an ATP-dependent reaction via a pantoyl-adenylate intermediate.</text>
</comment>
<comment type="subunit">
    <text evidence="8">Homodimer.</text>
</comment>
<dbReference type="SUPFAM" id="SSF52374">
    <property type="entry name" value="Nucleotidylyl transferase"/>
    <property type="match status" value="1"/>
</dbReference>
<dbReference type="RefSeq" id="WP_060587014.1">
    <property type="nucleotide sequence ID" value="NZ_CP013067.1"/>
</dbReference>
<dbReference type="InterPro" id="IPR042176">
    <property type="entry name" value="Pantoate_ligase_C"/>
</dbReference>
<evidence type="ECO:0000256" key="4">
    <source>
        <dbReference type="ARBA" id="ARBA00022655"/>
    </source>
</evidence>
<comment type="similarity">
    <text evidence="2 8">Belongs to the pantothenate synthetase family.</text>
</comment>
<organism evidence="9 10">
    <name type="scientific">Aeromonas schubertii</name>
    <dbReference type="NCBI Taxonomy" id="652"/>
    <lineage>
        <taxon>Bacteria</taxon>
        <taxon>Pseudomonadati</taxon>
        <taxon>Pseudomonadota</taxon>
        <taxon>Gammaproteobacteria</taxon>
        <taxon>Aeromonadales</taxon>
        <taxon>Aeromonadaceae</taxon>
        <taxon>Aeromonas</taxon>
    </lineage>
</organism>
<evidence type="ECO:0000256" key="3">
    <source>
        <dbReference type="ARBA" id="ARBA00022598"/>
    </source>
</evidence>
<dbReference type="FunFam" id="3.30.1300.10:FF:000001">
    <property type="entry name" value="Pantothenate synthetase"/>
    <property type="match status" value="1"/>
</dbReference>
<dbReference type="InterPro" id="IPR004821">
    <property type="entry name" value="Cyt_trans-like"/>
</dbReference>
<reference evidence="9 10" key="2">
    <citation type="journal article" date="2016" name="Genome Announc.">
        <title>Complete Genome Sequence of the Highly Virulent Aeromonas schubertii Strain WL1483, Isolated from Diseased Snakehead Fish (Channa argus) in China.</title>
        <authorList>
            <person name="Liu L."/>
            <person name="Li N."/>
            <person name="Zhang D."/>
            <person name="Fu X."/>
            <person name="Shi C."/>
            <person name="Lin Q."/>
            <person name="Hao G."/>
        </authorList>
    </citation>
    <scope>NUCLEOTIDE SEQUENCE [LARGE SCALE GENOMIC DNA]</scope>
    <source>
        <strain evidence="9 10">WL1483</strain>
    </source>
</reference>
<evidence type="ECO:0000256" key="6">
    <source>
        <dbReference type="ARBA" id="ARBA00022840"/>
    </source>
</evidence>
<dbReference type="NCBIfam" id="TIGR00018">
    <property type="entry name" value="panC"/>
    <property type="match status" value="1"/>
</dbReference>
<dbReference type="GO" id="GO:0005524">
    <property type="term" value="F:ATP binding"/>
    <property type="evidence" value="ECO:0007669"/>
    <property type="project" value="UniProtKB-KW"/>
</dbReference>
<feature type="binding site" evidence="8">
    <location>
        <begin position="186"/>
        <end position="189"/>
    </location>
    <ligand>
        <name>ATP</name>
        <dbReference type="ChEBI" id="CHEBI:30616"/>
    </ligand>
</feature>
<dbReference type="InterPro" id="IPR014729">
    <property type="entry name" value="Rossmann-like_a/b/a_fold"/>
</dbReference>
<sequence>MLVVSQIADLRSTLSAWRRAGERIAFVPTMGNLHQGHLTLVAEARARAERVVVSIFVNPMQFDRAEDLANYPRTLEQDCDTLRVAGADLVFTPTPEVMYPKGLANQTFVEVPGLSALLEGALRPGHFRGVSTVVTKLFNLVQPDVACFGQKDFQQLALIRQMVEDMAMPIEIVGVPTVRADDGLALSSRNGYLTAAERAIAPTLARVMHTLADRLAGGERDLEALVRDGARALDEAGFKTDAIDIVDAHTLLPLNEQSREAVILMAAFLGKARLIDNRSLAL</sequence>
<dbReference type="PANTHER" id="PTHR21299:SF1">
    <property type="entry name" value="PANTOATE--BETA-ALANINE LIGASE"/>
    <property type="match status" value="1"/>
</dbReference>
<feature type="active site" description="Proton donor" evidence="8">
    <location>
        <position position="37"/>
    </location>
</feature>
<dbReference type="Proteomes" id="UP000058114">
    <property type="component" value="Chromosome"/>
</dbReference>
<feature type="binding site" evidence="8">
    <location>
        <begin position="149"/>
        <end position="152"/>
    </location>
    <ligand>
        <name>ATP</name>
        <dbReference type="ChEBI" id="CHEBI:30616"/>
    </ligand>
</feature>
<comment type="miscellaneous">
    <text evidence="8">The reaction proceeds by a bi uni uni bi ping pong mechanism.</text>
</comment>
<dbReference type="PATRIC" id="fig|652.5.peg.3098"/>
<dbReference type="InterPro" id="IPR003721">
    <property type="entry name" value="Pantoate_ligase"/>
</dbReference>
<comment type="subcellular location">
    <subcellularLocation>
        <location evidence="8">Cytoplasm</location>
    </subcellularLocation>
</comment>
<dbReference type="FunFam" id="3.40.50.620:FF:000013">
    <property type="entry name" value="Pantothenate synthetase"/>
    <property type="match status" value="1"/>
</dbReference>
<dbReference type="HAMAP" id="MF_00158">
    <property type="entry name" value="PanC"/>
    <property type="match status" value="1"/>
</dbReference>
<dbReference type="EMBL" id="CP013067">
    <property type="protein sequence ID" value="ALP41171.1"/>
    <property type="molecule type" value="Genomic_DNA"/>
</dbReference>
<keyword evidence="6 8" id="KW-0067">ATP-binding</keyword>
<keyword evidence="8" id="KW-0963">Cytoplasm</keyword>
<dbReference type="AlphaFoldDB" id="A0A0S2SHH2"/>
<evidence type="ECO:0000313" key="9">
    <source>
        <dbReference type="EMBL" id="ALP41171.1"/>
    </source>
</evidence>
<dbReference type="KEGG" id="asr:WL1483_1752"/>
<dbReference type="NCBIfam" id="TIGR00125">
    <property type="entry name" value="cyt_tran_rel"/>
    <property type="match status" value="1"/>
</dbReference>